<dbReference type="Pfam" id="PF11871">
    <property type="entry name" value="DUF3391"/>
    <property type="match status" value="1"/>
</dbReference>
<dbReference type="GeneID" id="99683168"/>
<sequence>MSLTIAVQDLRIGMYVHLDLGWMSHPFPLSSFRISSPEQIATIRSLGLQRLRWVPERSALDGESAAAAVATEAGAGQAPFETPEQRAARRRREALAAQRAAAQQCERQYIEAGRAWREAMDAVPQRPEQARTTTESLTGALLDKMLVDGEMCIRLLSTGAGDRATAHALNVTVISLLLGRSFGLARDEMLDLGVGALLHDVGKIDIPDRLHHLDDGFTSAELNAYRDHVARGVAQGRRLALAPAALLVLAQHHEHADGSGFPMRLSVERMATGSRIVALVNRYDNLCNPALLARALTPHEALSILFAQARSKYDPAILNAFIKMMGVYPAGSVVQLSDERYALVVSVNSSRPLRPRLLVHDPRVSRDEALFLDLETEPDIGIRRSLSSSKLPREALEYLAPRHRLTYFFEPAPTRAEVEALDEEIGA</sequence>
<dbReference type="InterPro" id="IPR052020">
    <property type="entry name" value="Cyclic_di-GMP/3'3'-cGAMP_PDE"/>
</dbReference>
<dbReference type="InterPro" id="IPR037522">
    <property type="entry name" value="HD_GYP_dom"/>
</dbReference>
<evidence type="ECO:0000313" key="3">
    <source>
        <dbReference type="Proteomes" id="UP000295106"/>
    </source>
</evidence>
<dbReference type="RefSeq" id="WP_132648584.1">
    <property type="nucleotide sequence ID" value="NZ_CP181386.1"/>
</dbReference>
<dbReference type="PANTHER" id="PTHR45228">
    <property type="entry name" value="CYCLIC DI-GMP PHOSPHODIESTERASE TM_0186-RELATED"/>
    <property type="match status" value="1"/>
</dbReference>
<dbReference type="EMBL" id="SLXD01000011">
    <property type="protein sequence ID" value="TCP00965.1"/>
    <property type="molecule type" value="Genomic_DNA"/>
</dbReference>
<feature type="domain" description="HD-GYP" evidence="1">
    <location>
        <begin position="142"/>
        <end position="337"/>
    </location>
</feature>
<dbReference type="GO" id="GO:0008081">
    <property type="term" value="F:phosphoric diester hydrolase activity"/>
    <property type="evidence" value="ECO:0007669"/>
    <property type="project" value="UniProtKB-ARBA"/>
</dbReference>
<dbReference type="PROSITE" id="PS51832">
    <property type="entry name" value="HD_GYP"/>
    <property type="match status" value="1"/>
</dbReference>
<dbReference type="AlphaFoldDB" id="A0A4R2M7Q9"/>
<dbReference type="PANTHER" id="PTHR45228:SF4">
    <property type="entry name" value="LIPOPROTEIN"/>
    <property type="match status" value="1"/>
</dbReference>
<dbReference type="SUPFAM" id="SSF109604">
    <property type="entry name" value="HD-domain/PDEase-like"/>
    <property type="match status" value="1"/>
</dbReference>
<dbReference type="OrthoDB" id="9774747at2"/>
<dbReference type="Pfam" id="PF13487">
    <property type="entry name" value="HD_5"/>
    <property type="match status" value="1"/>
</dbReference>
<name>A0A4R2M7Q9_RUBGE</name>
<reference evidence="2 3" key="1">
    <citation type="submission" date="2019-03" db="EMBL/GenBank/DDBJ databases">
        <title>Genomic Encyclopedia of Type Strains, Phase IV (KMG-IV): sequencing the most valuable type-strain genomes for metagenomic binning, comparative biology and taxonomic classification.</title>
        <authorList>
            <person name="Goeker M."/>
        </authorList>
    </citation>
    <scope>NUCLEOTIDE SEQUENCE [LARGE SCALE GENOMIC DNA]</scope>
    <source>
        <strain evidence="2 3">DSM 1709</strain>
    </source>
</reference>
<dbReference type="InterPro" id="IPR003607">
    <property type="entry name" value="HD/PDEase_dom"/>
</dbReference>
<dbReference type="InterPro" id="IPR021812">
    <property type="entry name" value="DUF3391"/>
</dbReference>
<comment type="caution">
    <text evidence="2">The sequence shown here is derived from an EMBL/GenBank/DDBJ whole genome shotgun (WGS) entry which is preliminary data.</text>
</comment>
<proteinExistence type="predicted"/>
<organism evidence="2 3">
    <name type="scientific">Rubrivivax gelatinosus</name>
    <name type="common">Rhodocyclus gelatinosus</name>
    <name type="synonym">Rhodopseudomonas gelatinosa</name>
    <dbReference type="NCBI Taxonomy" id="28068"/>
    <lineage>
        <taxon>Bacteria</taxon>
        <taxon>Pseudomonadati</taxon>
        <taxon>Pseudomonadota</taxon>
        <taxon>Betaproteobacteria</taxon>
        <taxon>Burkholderiales</taxon>
        <taxon>Sphaerotilaceae</taxon>
        <taxon>Rubrivivax</taxon>
    </lineage>
</organism>
<dbReference type="CDD" id="cd00077">
    <property type="entry name" value="HDc"/>
    <property type="match status" value="1"/>
</dbReference>
<dbReference type="SMART" id="SM00471">
    <property type="entry name" value="HDc"/>
    <property type="match status" value="1"/>
</dbReference>
<accession>A0A4R2M7Q9</accession>
<protein>
    <submittedName>
        <fullName evidence="2">HD-GYP domain-containing protein (C-di-GMP phosphodiesterase class II)</fullName>
    </submittedName>
</protein>
<evidence type="ECO:0000259" key="1">
    <source>
        <dbReference type="PROSITE" id="PS51832"/>
    </source>
</evidence>
<evidence type="ECO:0000313" key="2">
    <source>
        <dbReference type="EMBL" id="TCP00965.1"/>
    </source>
</evidence>
<dbReference type="Gene3D" id="1.10.3210.10">
    <property type="entry name" value="Hypothetical protein af1432"/>
    <property type="match status" value="1"/>
</dbReference>
<dbReference type="Proteomes" id="UP000295106">
    <property type="component" value="Unassembled WGS sequence"/>
</dbReference>
<gene>
    <name evidence="2" type="ORF">EV684_111172</name>
</gene>